<accession>A0A839PYD2</accession>
<evidence type="ECO:0008006" key="3">
    <source>
        <dbReference type="Google" id="ProtNLM"/>
    </source>
</evidence>
<name>A0A839PYD2_MYCIR</name>
<comment type="caution">
    <text evidence="1">The sequence shown here is derived from an EMBL/GenBank/DDBJ whole genome shotgun (WGS) entry which is preliminary data.</text>
</comment>
<proteinExistence type="predicted"/>
<dbReference type="AlphaFoldDB" id="A0A839PYD2"/>
<dbReference type="Proteomes" id="UP000550501">
    <property type="component" value="Unassembled WGS sequence"/>
</dbReference>
<dbReference type="SUPFAM" id="SSF53300">
    <property type="entry name" value="vWA-like"/>
    <property type="match status" value="1"/>
</dbReference>
<protein>
    <recommendedName>
        <fullName evidence="3">VWFA domain-containing protein</fullName>
    </recommendedName>
</protein>
<dbReference type="Gene3D" id="3.40.50.410">
    <property type="entry name" value="von Willebrand factor, type A domain"/>
    <property type="match status" value="1"/>
</dbReference>
<dbReference type="InterPro" id="IPR036465">
    <property type="entry name" value="vWFA_dom_sf"/>
</dbReference>
<reference evidence="1 2" key="1">
    <citation type="submission" date="2020-08" db="EMBL/GenBank/DDBJ databases">
        <title>The Agave Microbiome: Exploring the role of microbial communities in plant adaptations to desert environments.</title>
        <authorList>
            <person name="Partida-Martinez L.P."/>
        </authorList>
    </citation>
    <scope>NUCLEOTIDE SEQUENCE [LARGE SCALE GENOMIC DNA]</scope>
    <source>
        <strain evidence="1 2">AT2.18</strain>
    </source>
</reference>
<dbReference type="RefSeq" id="WP_183466424.1">
    <property type="nucleotide sequence ID" value="NZ_JACHVU010000001.1"/>
</dbReference>
<dbReference type="EMBL" id="JACHVU010000001">
    <property type="protein sequence ID" value="MBB2989178.1"/>
    <property type="molecule type" value="Genomic_DNA"/>
</dbReference>
<evidence type="ECO:0000313" key="2">
    <source>
        <dbReference type="Proteomes" id="UP000550501"/>
    </source>
</evidence>
<gene>
    <name evidence="1" type="ORF">FHR72_000635</name>
</gene>
<organism evidence="1 2">
    <name type="scientific">Mycolicibacterium iranicum</name>
    <name type="common">Mycobacterium iranicum</name>
    <dbReference type="NCBI Taxonomy" id="912594"/>
    <lineage>
        <taxon>Bacteria</taxon>
        <taxon>Bacillati</taxon>
        <taxon>Actinomycetota</taxon>
        <taxon>Actinomycetes</taxon>
        <taxon>Mycobacteriales</taxon>
        <taxon>Mycobacteriaceae</taxon>
        <taxon>Mycolicibacterium</taxon>
    </lineage>
</organism>
<sequence>MTNPDKTLIAALLDRSGSMKTSKAATEDGWRELINEQRQQPGLCEVTLAQFDTVYELVYPPTDIALVPDFEVVPRGMTALLDSTGRFITEVGRRLSALPENERPGTVICMIMTDGMENSSTEWTWSAVRDLIDQQRRQWNWRFIFLGSNIDAVEVGARMGVAAEDAITYDSSHYTSTVAVSAAASSWIGSARAGRRTGFTAADRAAAMSEPGTT</sequence>
<keyword evidence="2" id="KW-1185">Reference proteome</keyword>
<evidence type="ECO:0000313" key="1">
    <source>
        <dbReference type="EMBL" id="MBB2989178.1"/>
    </source>
</evidence>